<dbReference type="InterPro" id="IPR006059">
    <property type="entry name" value="SBP"/>
</dbReference>
<dbReference type="GO" id="GO:0015768">
    <property type="term" value="P:maltose transport"/>
    <property type="evidence" value="ECO:0007669"/>
    <property type="project" value="TreeGrafter"/>
</dbReference>
<evidence type="ECO:0000256" key="2">
    <source>
        <dbReference type="ARBA" id="ARBA00022448"/>
    </source>
</evidence>
<evidence type="ECO:0000313" key="6">
    <source>
        <dbReference type="Proteomes" id="UP000030760"/>
    </source>
</evidence>
<name>M3FUY2_9ACTN</name>
<protein>
    <recommendedName>
        <fullName evidence="7">Extracellular solute-binding protein</fullName>
    </recommendedName>
</protein>
<sequence>MAVAAGHRRSPTCGLTLPVTPQLFPPPPPSPVPLNGKRSRTMRTTTRHTARTLQVLCVTVTAALLATGCGRDEDSGPGNDAPAEIGSGKAKGKVVMWSMGDQADTVLEDLAKKFEQENPDADVKITAVPWGSAHEKLTTAIAGGNTPDMSVIGSTWMAELAAMKGFQATPASFKASSFYPGQWDTTKYKDTPYGVPFVADTQVVYYRTDLTAKAGIEGALAGDWDGYLRDLKAIQDSAGKQNPDLNHASSLAMGFNSWIFWLPLVWQQGGDIYDAETGKFTFDSPAVGKALKYYASTPKQGLAPTDKTDSMQAFQEGRIAVYQDGPWVGGNLRKDAPALDGKWKTMPMPSGGQPAAFAGGSDLAVFKDADNPDAAWKFVEFLTESANLAAYAKGSGALPASPEAWDEAKLSNDETMQAFAKQLEVSKAPPAITTWQQIATAIESELEKLVLGKATVAEVQKTLQSKATSIGTGR</sequence>
<evidence type="ECO:0008006" key="7">
    <source>
        <dbReference type="Google" id="ProtNLM"/>
    </source>
</evidence>
<dbReference type="GO" id="GO:0055052">
    <property type="term" value="C:ATP-binding cassette (ABC) transporter complex, substrate-binding subunit-containing"/>
    <property type="evidence" value="ECO:0007669"/>
    <property type="project" value="TreeGrafter"/>
</dbReference>
<evidence type="ECO:0000256" key="1">
    <source>
        <dbReference type="ARBA" id="ARBA00008520"/>
    </source>
</evidence>
<dbReference type="Proteomes" id="UP000030760">
    <property type="component" value="Unassembled WGS sequence"/>
</dbReference>
<evidence type="ECO:0000313" key="5">
    <source>
        <dbReference type="EMBL" id="EMF56770.1"/>
    </source>
</evidence>
<evidence type="ECO:0000256" key="4">
    <source>
        <dbReference type="SAM" id="MobiDB-lite"/>
    </source>
</evidence>
<dbReference type="Pfam" id="PF01547">
    <property type="entry name" value="SBP_bac_1"/>
    <property type="match status" value="1"/>
</dbReference>
<comment type="similarity">
    <text evidence="1">Belongs to the bacterial solute-binding protein 1 family.</text>
</comment>
<dbReference type="GO" id="GO:0042956">
    <property type="term" value="P:maltodextrin transmembrane transport"/>
    <property type="evidence" value="ECO:0007669"/>
    <property type="project" value="TreeGrafter"/>
</dbReference>
<accession>M3FUY2</accession>
<dbReference type="PANTHER" id="PTHR30061">
    <property type="entry name" value="MALTOSE-BINDING PERIPLASMIC PROTEIN"/>
    <property type="match status" value="1"/>
</dbReference>
<evidence type="ECO:0000256" key="3">
    <source>
        <dbReference type="ARBA" id="ARBA00022729"/>
    </source>
</evidence>
<dbReference type="EMBL" id="KB405060">
    <property type="protein sequence ID" value="EMF56770.1"/>
    <property type="molecule type" value="Genomic_DNA"/>
</dbReference>
<dbReference type="PANTHER" id="PTHR30061:SF50">
    <property type="entry name" value="MALTOSE_MALTODEXTRIN-BINDING PERIPLASMIC PROTEIN"/>
    <property type="match status" value="1"/>
</dbReference>
<feature type="compositionally biased region" description="Pro residues" evidence="4">
    <location>
        <begin position="23"/>
        <end position="32"/>
    </location>
</feature>
<dbReference type="GO" id="GO:1901982">
    <property type="term" value="F:maltose binding"/>
    <property type="evidence" value="ECO:0007669"/>
    <property type="project" value="TreeGrafter"/>
</dbReference>
<proteinExistence type="inferred from homology"/>
<feature type="compositionally biased region" description="Basic residues" evidence="4">
    <location>
        <begin position="1"/>
        <end position="10"/>
    </location>
</feature>
<organism evidence="5 6">
    <name type="scientific">Streptomyces bottropensis ATCC 25435</name>
    <dbReference type="NCBI Taxonomy" id="1054862"/>
    <lineage>
        <taxon>Bacteria</taxon>
        <taxon>Bacillati</taxon>
        <taxon>Actinomycetota</taxon>
        <taxon>Actinomycetes</taxon>
        <taxon>Kitasatosporales</taxon>
        <taxon>Streptomycetaceae</taxon>
        <taxon>Streptomyces</taxon>
    </lineage>
</organism>
<feature type="region of interest" description="Disordered" evidence="4">
    <location>
        <begin position="1"/>
        <end position="39"/>
    </location>
</feature>
<dbReference type="AlphaFoldDB" id="M3FUY2"/>
<gene>
    <name evidence="5" type="ORF">SBD_1853</name>
</gene>
<keyword evidence="2" id="KW-0813">Transport</keyword>
<dbReference type="SUPFAM" id="SSF53850">
    <property type="entry name" value="Periplasmic binding protein-like II"/>
    <property type="match status" value="1"/>
</dbReference>
<keyword evidence="3" id="KW-0732">Signal</keyword>
<reference evidence="6" key="1">
    <citation type="journal article" date="2013" name="Genome Announc.">
        <title>Draft Genome Sequence of Streptomyces bottropensis ATCC 25435, a Bottromycin-Producing Actinomycete.</title>
        <authorList>
            <person name="Zhang H."/>
            <person name="Zhou W."/>
            <person name="Zhuang Y."/>
            <person name="Liang X."/>
            <person name="Liu T."/>
        </authorList>
    </citation>
    <scope>NUCLEOTIDE SEQUENCE [LARGE SCALE GENOMIC DNA]</scope>
    <source>
        <strain evidence="6">ATCC 25435</strain>
    </source>
</reference>
<dbReference type="Gene3D" id="3.40.190.10">
    <property type="entry name" value="Periplasmic binding protein-like II"/>
    <property type="match status" value="2"/>
</dbReference>